<accession>A0A1F2WPY0</accession>
<dbReference type="GO" id="GO:0000287">
    <property type="term" value="F:magnesium ion binding"/>
    <property type="evidence" value="ECO:0007669"/>
    <property type="project" value="UniProtKB-UniRule"/>
</dbReference>
<dbReference type="AlphaFoldDB" id="A0A1F2WPY0"/>
<comment type="subunit">
    <text evidence="2">Homodimer.</text>
</comment>
<comment type="function">
    <text evidence="2">Catalyzes the condensation of isopentenyl diphosphate (IPP) with allylic pyrophosphates generating different type of terpenoids.</text>
</comment>
<feature type="binding site" evidence="2">
    <location>
        <position position="191"/>
    </location>
    <ligand>
        <name>substrate</name>
    </ligand>
</feature>
<keyword evidence="1 2" id="KW-0808">Transferase</keyword>
<dbReference type="EC" id="2.5.1.-" evidence="2"/>
<feature type="binding site" evidence="2">
    <location>
        <position position="210"/>
    </location>
    <ligand>
        <name>Mg(2+)</name>
        <dbReference type="ChEBI" id="CHEBI:18420"/>
    </ligand>
</feature>
<dbReference type="HAMAP" id="MF_01139">
    <property type="entry name" value="ISPT"/>
    <property type="match status" value="1"/>
</dbReference>
<dbReference type="GO" id="GO:0005829">
    <property type="term" value="C:cytosol"/>
    <property type="evidence" value="ECO:0007669"/>
    <property type="project" value="TreeGrafter"/>
</dbReference>
<feature type="binding site" evidence="2">
    <location>
        <position position="72"/>
    </location>
    <ligand>
        <name>substrate</name>
    </ligand>
</feature>
<dbReference type="EMBL" id="MELK01000019">
    <property type="protein sequence ID" value="OFW58932.1"/>
    <property type="molecule type" value="Genomic_DNA"/>
</dbReference>
<feature type="binding site" evidence="2">
    <location>
        <position position="40"/>
    </location>
    <ligand>
        <name>substrate</name>
    </ligand>
</feature>
<keyword evidence="2" id="KW-0460">Magnesium</keyword>
<dbReference type="GO" id="GO:0030145">
    <property type="term" value="F:manganese ion binding"/>
    <property type="evidence" value="ECO:0007669"/>
    <property type="project" value="TreeGrafter"/>
</dbReference>
<evidence type="ECO:0000256" key="2">
    <source>
        <dbReference type="HAMAP-Rule" id="MF_01139"/>
    </source>
</evidence>
<dbReference type="FunFam" id="3.40.1180.10:FF:000001">
    <property type="entry name" value="(2E,6E)-farnesyl-diphosphate-specific ditrans,polycis-undecaprenyl-diphosphate synthase"/>
    <property type="match status" value="1"/>
</dbReference>
<sequence>MKDESKMQKPSGNLPGHIAIIMDGNGRWATGRNLPRVAGHKAGEEAITDIIRVASEWELGALSLFAFSTENWDRPDNEVQFLMSFNRNLLNNRIDEFHERNIRIKHLGRRDPIPDSTLEAIDNAMEKTMNNTGTTVCIAFNYGGRAEIVDAARKLYADVSADKVKLEDMDEVKFRNYLYIPDVPDPDLLIRTAGEMRISNFMIWELAYSEIYMTEVLWPDFRREHLARAIEEYQSRERRFGSIREE</sequence>
<proteinExistence type="inferred from homology"/>
<keyword evidence="2" id="KW-0479">Metal-binding</keyword>
<comment type="caution">
    <text evidence="3">The sequence shown here is derived from an EMBL/GenBank/DDBJ whole genome shotgun (WGS) entry which is preliminary data.</text>
</comment>
<feature type="binding site" evidence="2">
    <location>
        <begin position="24"/>
        <end position="27"/>
    </location>
    <ligand>
        <name>substrate</name>
    </ligand>
</feature>
<dbReference type="PANTHER" id="PTHR10291">
    <property type="entry name" value="DEHYDRODOLICHYL DIPHOSPHATE SYNTHASE FAMILY MEMBER"/>
    <property type="match status" value="1"/>
</dbReference>
<dbReference type="GO" id="GO:0016094">
    <property type="term" value="P:polyprenol biosynthetic process"/>
    <property type="evidence" value="ECO:0007669"/>
    <property type="project" value="TreeGrafter"/>
</dbReference>
<protein>
    <recommendedName>
        <fullName evidence="2">Isoprenyl transferase</fullName>
        <ecNumber evidence="2">2.5.1.-</ecNumber>
    </recommendedName>
</protein>
<organism evidence="3 4">
    <name type="scientific">Candidatus Solincola sediminis</name>
    <dbReference type="NCBI Taxonomy" id="1797199"/>
    <lineage>
        <taxon>Bacteria</taxon>
        <taxon>Bacillati</taxon>
        <taxon>Actinomycetota</taxon>
        <taxon>Candidatus Geothermincolia</taxon>
        <taxon>Candidatus Geothermincolales</taxon>
        <taxon>Candidatus Geothermincolaceae</taxon>
        <taxon>Candidatus Solincola</taxon>
    </lineage>
</organism>
<dbReference type="SUPFAM" id="SSF64005">
    <property type="entry name" value="Undecaprenyl diphosphate synthase"/>
    <property type="match status" value="1"/>
</dbReference>
<dbReference type="PROSITE" id="PS01066">
    <property type="entry name" value="UPP_SYNTHASE"/>
    <property type="match status" value="1"/>
</dbReference>
<dbReference type="CDD" id="cd00475">
    <property type="entry name" value="Cis_IPPS"/>
    <property type="match status" value="1"/>
</dbReference>
<dbReference type="NCBIfam" id="NF011405">
    <property type="entry name" value="PRK14830.1"/>
    <property type="match status" value="1"/>
</dbReference>
<dbReference type="Gene3D" id="3.40.1180.10">
    <property type="entry name" value="Decaprenyl diphosphate synthase-like"/>
    <property type="match status" value="1"/>
</dbReference>
<feature type="active site" evidence="2">
    <location>
        <position position="23"/>
    </location>
</feature>
<gene>
    <name evidence="3" type="ORF">A2Y75_00110</name>
</gene>
<dbReference type="NCBIfam" id="TIGR00055">
    <property type="entry name" value="uppS"/>
    <property type="match status" value="1"/>
</dbReference>
<evidence type="ECO:0000256" key="1">
    <source>
        <dbReference type="ARBA" id="ARBA00022679"/>
    </source>
</evidence>
<feature type="binding site" evidence="2">
    <location>
        <position position="23"/>
    </location>
    <ligand>
        <name>Mg(2+)</name>
        <dbReference type="ChEBI" id="CHEBI:18420"/>
    </ligand>
</feature>
<feature type="binding site" evidence="2">
    <location>
        <begin position="68"/>
        <end position="70"/>
    </location>
    <ligand>
        <name>substrate</name>
    </ligand>
</feature>
<feature type="binding site" evidence="2">
    <location>
        <position position="36"/>
    </location>
    <ligand>
        <name>substrate</name>
    </ligand>
</feature>
<dbReference type="PANTHER" id="PTHR10291:SF0">
    <property type="entry name" value="DEHYDRODOLICHYL DIPHOSPHATE SYNTHASE 2"/>
    <property type="match status" value="1"/>
</dbReference>
<dbReference type="Pfam" id="PF01255">
    <property type="entry name" value="Prenyltransf"/>
    <property type="match status" value="1"/>
</dbReference>
<dbReference type="STRING" id="1797197.A2Y75_00110"/>
<dbReference type="GO" id="GO:0008834">
    <property type="term" value="F:ditrans,polycis-undecaprenyl-diphosphate synthase [(2E,6E)-farnesyl-diphosphate specific] activity"/>
    <property type="evidence" value="ECO:0007669"/>
    <property type="project" value="TreeGrafter"/>
</dbReference>
<feature type="binding site" evidence="2">
    <location>
        <position position="28"/>
    </location>
    <ligand>
        <name>substrate</name>
    </ligand>
</feature>
<dbReference type="InterPro" id="IPR036424">
    <property type="entry name" value="UPP_synth-like_sf"/>
</dbReference>
<dbReference type="InterPro" id="IPR001441">
    <property type="entry name" value="UPP_synth-like"/>
</dbReference>
<dbReference type="Proteomes" id="UP000177876">
    <property type="component" value="Unassembled WGS sequence"/>
</dbReference>
<evidence type="ECO:0000313" key="3">
    <source>
        <dbReference type="EMBL" id="OFW58932.1"/>
    </source>
</evidence>
<feature type="binding site" evidence="2">
    <location>
        <position position="74"/>
    </location>
    <ligand>
        <name>substrate</name>
    </ligand>
</feature>
<feature type="active site" description="Proton acceptor" evidence="2">
    <location>
        <position position="71"/>
    </location>
</feature>
<name>A0A1F2WPY0_9ACTN</name>
<feature type="binding site" evidence="2">
    <location>
        <begin position="197"/>
        <end position="199"/>
    </location>
    <ligand>
        <name>substrate</name>
    </ligand>
</feature>
<dbReference type="InterPro" id="IPR018520">
    <property type="entry name" value="UPP_synth-like_CS"/>
</dbReference>
<evidence type="ECO:0000313" key="4">
    <source>
        <dbReference type="Proteomes" id="UP000177876"/>
    </source>
</evidence>
<comment type="cofactor">
    <cofactor evidence="2">
        <name>Mg(2+)</name>
        <dbReference type="ChEBI" id="CHEBI:18420"/>
    </cofactor>
    <text evidence="2">Binds 2 magnesium ions per subunit.</text>
</comment>
<comment type="similarity">
    <text evidence="2">Belongs to the UPP synthase family.</text>
</comment>
<reference evidence="3 4" key="1">
    <citation type="journal article" date="2016" name="Nat. Commun.">
        <title>Thousands of microbial genomes shed light on interconnected biogeochemical processes in an aquifer system.</title>
        <authorList>
            <person name="Anantharaman K."/>
            <person name="Brown C.T."/>
            <person name="Hug L.A."/>
            <person name="Sharon I."/>
            <person name="Castelle C.J."/>
            <person name="Probst A.J."/>
            <person name="Thomas B.C."/>
            <person name="Singh A."/>
            <person name="Wilkins M.J."/>
            <person name="Karaoz U."/>
            <person name="Brodie E.L."/>
            <person name="Williams K.H."/>
            <person name="Hubbard S.S."/>
            <person name="Banfield J.F."/>
        </authorList>
    </citation>
    <scope>NUCLEOTIDE SEQUENCE [LARGE SCALE GENOMIC DNA]</scope>
</reference>